<dbReference type="Gene3D" id="3.90.190.10">
    <property type="entry name" value="Protein tyrosine phosphatase superfamily"/>
    <property type="match status" value="1"/>
</dbReference>
<dbReference type="GO" id="GO:0005634">
    <property type="term" value="C:nucleus"/>
    <property type="evidence" value="ECO:0007669"/>
    <property type="project" value="TreeGrafter"/>
</dbReference>
<accession>A0A8C1UJ19</accession>
<feature type="domain" description="Tyrosine specific protein phosphatases" evidence="1">
    <location>
        <begin position="153"/>
        <end position="184"/>
    </location>
</feature>
<dbReference type="InterPro" id="IPR000387">
    <property type="entry name" value="Tyr_Pase_dom"/>
</dbReference>
<dbReference type="PANTHER" id="PTHR46864:SF1">
    <property type="entry name" value="LAFORIN"/>
    <property type="match status" value="1"/>
</dbReference>
<organism evidence="2 3">
    <name type="scientific">Cyprinus carpio</name>
    <name type="common">Common carp</name>
    <dbReference type="NCBI Taxonomy" id="7962"/>
    <lineage>
        <taxon>Eukaryota</taxon>
        <taxon>Metazoa</taxon>
        <taxon>Chordata</taxon>
        <taxon>Craniata</taxon>
        <taxon>Vertebrata</taxon>
        <taxon>Euteleostomi</taxon>
        <taxon>Actinopterygii</taxon>
        <taxon>Neopterygii</taxon>
        <taxon>Teleostei</taxon>
        <taxon>Ostariophysi</taxon>
        <taxon>Cypriniformes</taxon>
        <taxon>Cyprinidae</taxon>
        <taxon>Cyprininae</taxon>
        <taxon>Cyprinus</taxon>
    </lineage>
</organism>
<dbReference type="InterPro" id="IPR042942">
    <property type="entry name" value="Laforin"/>
</dbReference>
<dbReference type="AlphaFoldDB" id="A0A8C1UJ19"/>
<sequence length="206" mass="23322">MLQTPLYKVKSIYQAYKTHTYTHTDRESKQADSVPSQPLYRCKGQQCSDIEVFVSGSRPEMGHWDPCRFCPPVNPVLSLAQPHTDKLWCKFIKRELGVKAVMNFQTEWDVLNNSHGCRHDLSQPMTPETLYKDCELLLLNISTIVILPSAGRTQMLPQVVFLLCGLLENGHTVYVHCNAGVGRSTAAMCGLLMYYYLYRRGSTGEG</sequence>
<dbReference type="InterPro" id="IPR029021">
    <property type="entry name" value="Prot-tyrosine_phosphatase-like"/>
</dbReference>
<dbReference type="GO" id="GO:0005737">
    <property type="term" value="C:cytoplasm"/>
    <property type="evidence" value="ECO:0007669"/>
    <property type="project" value="TreeGrafter"/>
</dbReference>
<dbReference type="GO" id="GO:0004725">
    <property type="term" value="F:protein tyrosine phosphatase activity"/>
    <property type="evidence" value="ECO:0007669"/>
    <property type="project" value="InterPro"/>
</dbReference>
<dbReference type="PANTHER" id="PTHR46864">
    <property type="entry name" value="LAFORIN"/>
    <property type="match status" value="1"/>
</dbReference>
<evidence type="ECO:0000259" key="1">
    <source>
        <dbReference type="PROSITE" id="PS50056"/>
    </source>
</evidence>
<protein>
    <submittedName>
        <fullName evidence="2">EPM2A glucan phosphatase, laforin</fullName>
    </submittedName>
</protein>
<dbReference type="PROSITE" id="PS50056">
    <property type="entry name" value="TYR_PHOSPHATASE_2"/>
    <property type="match status" value="1"/>
</dbReference>
<proteinExistence type="predicted"/>
<evidence type="ECO:0000313" key="2">
    <source>
        <dbReference type="Ensembl" id="ENSCCRP00015037179.1"/>
    </source>
</evidence>
<evidence type="ECO:0000313" key="3">
    <source>
        <dbReference type="Proteomes" id="UP000694700"/>
    </source>
</evidence>
<dbReference type="SUPFAM" id="SSF52799">
    <property type="entry name" value="(Phosphotyrosine protein) phosphatases II"/>
    <property type="match status" value="1"/>
</dbReference>
<dbReference type="Proteomes" id="UP000694700">
    <property type="component" value="Unplaced"/>
</dbReference>
<dbReference type="Ensembl" id="ENSCCRT00015038465.1">
    <property type="protein sequence ID" value="ENSCCRP00015037179.1"/>
    <property type="gene ID" value="ENSCCRG00015015467.1"/>
</dbReference>
<name>A0A8C1UJ19_CYPCA</name>
<reference evidence="2" key="1">
    <citation type="submission" date="2025-08" db="UniProtKB">
        <authorList>
            <consortium name="Ensembl"/>
        </authorList>
    </citation>
    <scope>IDENTIFICATION</scope>
</reference>